<gene>
    <name evidence="2" type="ORF">STRAU_2690</name>
</gene>
<evidence type="ECO:0000313" key="2">
    <source>
        <dbReference type="EMBL" id="EPH44250.1"/>
    </source>
</evidence>
<feature type="compositionally biased region" description="Gly residues" evidence="1">
    <location>
        <begin position="1"/>
        <end position="18"/>
    </location>
</feature>
<accession>S4A0K9</accession>
<proteinExistence type="predicted"/>
<dbReference type="PATRIC" id="fig|1286094.4.peg.2663"/>
<feature type="region of interest" description="Disordered" evidence="1">
    <location>
        <begin position="1"/>
        <end position="23"/>
    </location>
</feature>
<organism evidence="2 3">
    <name type="scientific">Streptomyces aurantiacus JA 4570</name>
    <dbReference type="NCBI Taxonomy" id="1286094"/>
    <lineage>
        <taxon>Bacteria</taxon>
        <taxon>Bacillati</taxon>
        <taxon>Actinomycetota</taxon>
        <taxon>Actinomycetes</taxon>
        <taxon>Kitasatosporales</taxon>
        <taxon>Streptomycetaceae</taxon>
        <taxon>Streptomyces</taxon>
        <taxon>Streptomyces aurantiacus group</taxon>
    </lineage>
</organism>
<comment type="caution">
    <text evidence="2">The sequence shown here is derived from an EMBL/GenBank/DDBJ whole genome shotgun (WGS) entry which is preliminary data.</text>
</comment>
<evidence type="ECO:0000256" key="1">
    <source>
        <dbReference type="SAM" id="MobiDB-lite"/>
    </source>
</evidence>
<protein>
    <submittedName>
        <fullName evidence="2">Uncharacterized protein</fullName>
    </submittedName>
</protein>
<reference evidence="2 3" key="1">
    <citation type="submission" date="2013-02" db="EMBL/GenBank/DDBJ databases">
        <title>Draft Genome Sequence of Streptomyces aurantiacus, Which Produces Setomimycin.</title>
        <authorList>
            <person name="Gruening B.A."/>
            <person name="Praeg A."/>
            <person name="Erxleben A."/>
            <person name="Guenther S."/>
            <person name="Mueller M."/>
        </authorList>
    </citation>
    <scope>NUCLEOTIDE SEQUENCE [LARGE SCALE GENOMIC DNA]</scope>
    <source>
        <strain evidence="2 3">JA 4570</strain>
    </source>
</reference>
<dbReference type="AlphaFoldDB" id="S4A0K9"/>
<evidence type="ECO:0000313" key="3">
    <source>
        <dbReference type="Proteomes" id="UP000014629"/>
    </source>
</evidence>
<name>S4A0K9_9ACTN</name>
<sequence>MGSEPGRGQGRGSAPGRGRGLRRVRLGRVVSGHQRSPWDRWASFPEVMDDMVTGGRPPSQWVFRSTRVPLVRMGLPGRHGPCRLARVFPLRMSPPAQHGSSCIRPRDGIWLLRGRRVVLVGVRGGRAGCVIFLAPGPRGLRGLRLLAFGRVPCLVGEPWRLSGRAPCG</sequence>
<dbReference type="EMBL" id="AOPZ01000109">
    <property type="protein sequence ID" value="EPH44250.1"/>
    <property type="molecule type" value="Genomic_DNA"/>
</dbReference>
<dbReference type="Proteomes" id="UP000014629">
    <property type="component" value="Unassembled WGS sequence"/>
</dbReference>
<keyword evidence="3" id="KW-1185">Reference proteome</keyword>